<comment type="caution">
    <text evidence="4">The sequence shown here is derived from an EMBL/GenBank/DDBJ whole genome shotgun (WGS) entry which is preliminary data.</text>
</comment>
<dbReference type="OrthoDB" id="9777859at2"/>
<sequence>MPFLPVAPLPDDILQSRIAYDPRASLAAPYVPLAAAFLAGRDTPRDALERGLHAMQQGEPSVRAFVVSDAAAARLLADAATARWAAGRPLSPVDGMPFAVKDMIETIDFATEMNSPLYAGWHARRDAAAVWALRQAGAVIVGKTVTTEFACGNSGPTRNPYDSARTPGGSSSGSAAAVGAGMVALALGTQTQASTLRPASYCGAYALKPSHDALHTGGVTPLSPTQDHLGLIGASLEDVWSSASAIARRAGGTPPHPGLQGPAHVPEARRPRALVRLDMRGWGETDAPSRAAFEEAVAAIARAGVAIIDRRGDPEVEALEQEIVAGSEYSYDIFSWEAQWPLRSYADHGLDRVGKRIHELLDHTARMTPEGYRAALASREGLRRQVEALRARADGFLALCSSGPAIVGHDYTGSRSYPTPWTMVAGPAFALPLLAVDGLPLGLQLAGFRDRDAEACGVARWIRDLLLPDSL</sequence>
<organism evidence="4 5">
    <name type="scientific">Methylobacterium terricola</name>
    <dbReference type="NCBI Taxonomy" id="2583531"/>
    <lineage>
        <taxon>Bacteria</taxon>
        <taxon>Pseudomonadati</taxon>
        <taxon>Pseudomonadota</taxon>
        <taxon>Alphaproteobacteria</taxon>
        <taxon>Hyphomicrobiales</taxon>
        <taxon>Methylobacteriaceae</taxon>
        <taxon>Methylobacterium</taxon>
    </lineage>
</organism>
<feature type="region of interest" description="Disordered" evidence="2">
    <location>
        <begin position="154"/>
        <end position="173"/>
    </location>
</feature>
<keyword evidence="5" id="KW-1185">Reference proteome</keyword>
<dbReference type="RefSeq" id="WP_139037123.1">
    <property type="nucleotide sequence ID" value="NZ_VDDA01000008.1"/>
</dbReference>
<comment type="similarity">
    <text evidence="1">Belongs to the amidase family.</text>
</comment>
<name>A0A5C4LF19_9HYPH</name>
<evidence type="ECO:0000313" key="5">
    <source>
        <dbReference type="Proteomes" id="UP000305267"/>
    </source>
</evidence>
<protein>
    <submittedName>
        <fullName evidence="4">Amidase</fullName>
    </submittedName>
</protein>
<dbReference type="Proteomes" id="UP000305267">
    <property type="component" value="Unassembled WGS sequence"/>
</dbReference>
<proteinExistence type="inferred from homology"/>
<dbReference type="PANTHER" id="PTHR11895:SF151">
    <property type="entry name" value="GLUTAMYL-TRNA(GLN) AMIDOTRANSFERASE SUBUNIT A"/>
    <property type="match status" value="1"/>
</dbReference>
<dbReference type="PANTHER" id="PTHR11895">
    <property type="entry name" value="TRANSAMIDASE"/>
    <property type="match status" value="1"/>
</dbReference>
<reference evidence="4 5" key="1">
    <citation type="submission" date="2019-06" db="EMBL/GenBank/DDBJ databases">
        <title>Genome of Methylobacterium sp. 17Sr1-39.</title>
        <authorList>
            <person name="Seo T."/>
        </authorList>
    </citation>
    <scope>NUCLEOTIDE SEQUENCE [LARGE SCALE GENOMIC DNA]</scope>
    <source>
        <strain evidence="4 5">17Sr1-39</strain>
    </source>
</reference>
<dbReference type="Pfam" id="PF01425">
    <property type="entry name" value="Amidase"/>
    <property type="match status" value="1"/>
</dbReference>
<evidence type="ECO:0000256" key="1">
    <source>
        <dbReference type="ARBA" id="ARBA00009199"/>
    </source>
</evidence>
<dbReference type="InterPro" id="IPR023631">
    <property type="entry name" value="Amidase_dom"/>
</dbReference>
<dbReference type="InterPro" id="IPR000120">
    <property type="entry name" value="Amidase"/>
</dbReference>
<dbReference type="Gene3D" id="3.90.1300.10">
    <property type="entry name" value="Amidase signature (AS) domain"/>
    <property type="match status" value="1"/>
</dbReference>
<dbReference type="InterPro" id="IPR036928">
    <property type="entry name" value="AS_sf"/>
</dbReference>
<feature type="domain" description="Amidase" evidence="3">
    <location>
        <begin position="47"/>
        <end position="454"/>
    </location>
</feature>
<gene>
    <name evidence="4" type="ORF">FF100_18310</name>
</gene>
<accession>A0A5C4LF19</accession>
<evidence type="ECO:0000313" key="4">
    <source>
        <dbReference type="EMBL" id="TNC11603.1"/>
    </source>
</evidence>
<evidence type="ECO:0000259" key="3">
    <source>
        <dbReference type="Pfam" id="PF01425"/>
    </source>
</evidence>
<dbReference type="GO" id="GO:0003824">
    <property type="term" value="F:catalytic activity"/>
    <property type="evidence" value="ECO:0007669"/>
    <property type="project" value="InterPro"/>
</dbReference>
<dbReference type="AlphaFoldDB" id="A0A5C4LF19"/>
<dbReference type="EMBL" id="VDDA01000008">
    <property type="protein sequence ID" value="TNC11603.1"/>
    <property type="molecule type" value="Genomic_DNA"/>
</dbReference>
<evidence type="ECO:0000256" key="2">
    <source>
        <dbReference type="SAM" id="MobiDB-lite"/>
    </source>
</evidence>
<dbReference type="SUPFAM" id="SSF75304">
    <property type="entry name" value="Amidase signature (AS) enzymes"/>
    <property type="match status" value="1"/>
</dbReference>